<feature type="site" description="Positions MEP for the nucleophilic attack" evidence="7">
    <location>
        <position position="153"/>
    </location>
</feature>
<dbReference type="Pfam" id="PF01128">
    <property type="entry name" value="IspD"/>
    <property type="match status" value="1"/>
</dbReference>
<gene>
    <name evidence="7" type="primary">ispD</name>
    <name evidence="8" type="ORF">SAMN02745691_02230</name>
</gene>
<dbReference type="Gene3D" id="3.90.550.10">
    <property type="entry name" value="Spore Coat Polysaccharide Biosynthesis Protein SpsA, Chain A"/>
    <property type="match status" value="1"/>
</dbReference>
<dbReference type="EC" id="2.7.7.60" evidence="7"/>
<evidence type="ECO:0000256" key="6">
    <source>
        <dbReference type="ARBA" id="ARBA00023229"/>
    </source>
</evidence>
<dbReference type="RefSeq" id="WP_073994481.1">
    <property type="nucleotide sequence ID" value="NZ_FQYT01000028.1"/>
</dbReference>
<feature type="site" description="Transition state stabilizer" evidence="7">
    <location>
        <position position="15"/>
    </location>
</feature>
<evidence type="ECO:0000256" key="4">
    <source>
        <dbReference type="ARBA" id="ARBA00022679"/>
    </source>
</evidence>
<evidence type="ECO:0000256" key="7">
    <source>
        <dbReference type="HAMAP-Rule" id="MF_00108"/>
    </source>
</evidence>
<dbReference type="Proteomes" id="UP000184342">
    <property type="component" value="Unassembled WGS sequence"/>
</dbReference>
<evidence type="ECO:0000256" key="5">
    <source>
        <dbReference type="ARBA" id="ARBA00022695"/>
    </source>
</evidence>
<comment type="function">
    <text evidence="7">Catalyzes the formation of 4-diphosphocytidyl-2-C-methyl-D-erythritol from CTP and 2-C-methyl-D-erythritol 4-phosphate (MEP).</text>
</comment>
<proteinExistence type="inferred from homology"/>
<dbReference type="InterPro" id="IPR001228">
    <property type="entry name" value="IspD"/>
</dbReference>
<dbReference type="UniPathway" id="UPA00056">
    <property type="reaction ID" value="UER00093"/>
</dbReference>
<dbReference type="InterPro" id="IPR018294">
    <property type="entry name" value="ISPD_synthase_CS"/>
</dbReference>
<sequence length="240" mass="27024">MKDVALVLAAGSGTRMQSETKKQFIVLDQKPILYYSLKAFEESGVEKIVIVTSKEDIDYCRKGIVERYHFSKVTEIVEGGAQRFHSVYRGLKAVGDCDNVLIHDAARPMITTELIEDIRSALREHKAVITAVPVKDTIKSSDPDGFVTGTPDRKALWQVQTPQAFRFDLIKAAYGYVIREGMEDVTDDGMALERYTHGSERIKLLEGSYENIKVTTPEDLLIATVFLGKRDKNQVDTKYK</sequence>
<evidence type="ECO:0000256" key="3">
    <source>
        <dbReference type="ARBA" id="ARBA00009789"/>
    </source>
</evidence>
<comment type="catalytic activity">
    <reaction evidence="1 7">
        <text>2-C-methyl-D-erythritol 4-phosphate + CTP + H(+) = 4-CDP-2-C-methyl-D-erythritol + diphosphate</text>
        <dbReference type="Rhea" id="RHEA:13429"/>
        <dbReference type="ChEBI" id="CHEBI:15378"/>
        <dbReference type="ChEBI" id="CHEBI:33019"/>
        <dbReference type="ChEBI" id="CHEBI:37563"/>
        <dbReference type="ChEBI" id="CHEBI:57823"/>
        <dbReference type="ChEBI" id="CHEBI:58262"/>
        <dbReference type="EC" id="2.7.7.60"/>
    </reaction>
</comment>
<dbReference type="GO" id="GO:0050518">
    <property type="term" value="F:2-C-methyl-D-erythritol 4-phosphate cytidylyltransferase activity"/>
    <property type="evidence" value="ECO:0007669"/>
    <property type="project" value="UniProtKB-UniRule"/>
</dbReference>
<dbReference type="FunFam" id="3.90.550.10:FF:000003">
    <property type="entry name" value="2-C-methyl-D-erythritol 4-phosphate cytidylyltransferase"/>
    <property type="match status" value="1"/>
</dbReference>
<evidence type="ECO:0000313" key="9">
    <source>
        <dbReference type="Proteomes" id="UP000184342"/>
    </source>
</evidence>
<dbReference type="EMBL" id="FQYT01000028">
    <property type="protein sequence ID" value="SHJ60432.1"/>
    <property type="molecule type" value="Genomic_DNA"/>
</dbReference>
<dbReference type="CDD" id="cd02516">
    <property type="entry name" value="CDP-ME_synthetase"/>
    <property type="match status" value="1"/>
</dbReference>
<dbReference type="AlphaFoldDB" id="A0A1M6KNE9"/>
<organism evidence="8 9">
    <name type="scientific">Parasporobacterium paucivorans DSM 15970</name>
    <dbReference type="NCBI Taxonomy" id="1122934"/>
    <lineage>
        <taxon>Bacteria</taxon>
        <taxon>Bacillati</taxon>
        <taxon>Bacillota</taxon>
        <taxon>Clostridia</taxon>
        <taxon>Lachnospirales</taxon>
        <taxon>Lachnospiraceae</taxon>
        <taxon>Parasporobacterium</taxon>
    </lineage>
</organism>
<comment type="pathway">
    <text evidence="2 7">Isoprenoid biosynthesis; isopentenyl diphosphate biosynthesis via DXP pathway; isopentenyl diphosphate from 1-deoxy-D-xylulose 5-phosphate: step 2/6.</text>
</comment>
<dbReference type="PROSITE" id="PS01295">
    <property type="entry name" value="ISPD"/>
    <property type="match status" value="1"/>
</dbReference>
<evidence type="ECO:0000256" key="2">
    <source>
        <dbReference type="ARBA" id="ARBA00004787"/>
    </source>
</evidence>
<dbReference type="InterPro" id="IPR034683">
    <property type="entry name" value="IspD/TarI"/>
</dbReference>
<dbReference type="OrthoDB" id="9806837at2"/>
<name>A0A1M6KNE9_9FIRM</name>
<dbReference type="HAMAP" id="MF_00108">
    <property type="entry name" value="IspD"/>
    <property type="match status" value="1"/>
</dbReference>
<dbReference type="InterPro" id="IPR050088">
    <property type="entry name" value="IspD/TarI_cytidylyltransf_bact"/>
</dbReference>
<dbReference type="SUPFAM" id="SSF53448">
    <property type="entry name" value="Nucleotide-diphospho-sugar transferases"/>
    <property type="match status" value="1"/>
</dbReference>
<evidence type="ECO:0000256" key="1">
    <source>
        <dbReference type="ARBA" id="ARBA00001282"/>
    </source>
</evidence>
<evidence type="ECO:0000313" key="8">
    <source>
        <dbReference type="EMBL" id="SHJ60432.1"/>
    </source>
</evidence>
<keyword evidence="6 7" id="KW-0414">Isoprene biosynthesis</keyword>
<dbReference type="PANTHER" id="PTHR32125:SF4">
    <property type="entry name" value="2-C-METHYL-D-ERYTHRITOL 4-PHOSPHATE CYTIDYLYLTRANSFERASE, CHLOROPLASTIC"/>
    <property type="match status" value="1"/>
</dbReference>
<keyword evidence="5 7" id="KW-0548">Nucleotidyltransferase</keyword>
<dbReference type="GO" id="GO:0019288">
    <property type="term" value="P:isopentenyl diphosphate biosynthetic process, methylerythritol 4-phosphate pathway"/>
    <property type="evidence" value="ECO:0007669"/>
    <property type="project" value="UniProtKB-UniRule"/>
</dbReference>
<feature type="site" description="Transition state stabilizer" evidence="7">
    <location>
        <position position="22"/>
    </location>
</feature>
<comment type="similarity">
    <text evidence="3 7">Belongs to the IspD/TarI cytidylyltransferase family. IspD subfamily.</text>
</comment>
<protein>
    <recommendedName>
        <fullName evidence="7">2-C-methyl-D-erythritol 4-phosphate cytidylyltransferase</fullName>
        <ecNumber evidence="7">2.7.7.60</ecNumber>
    </recommendedName>
    <alternativeName>
        <fullName evidence="7">4-diphosphocytidyl-2C-methyl-D-erythritol synthase</fullName>
    </alternativeName>
    <alternativeName>
        <fullName evidence="7">MEP cytidylyltransferase</fullName>
        <shortName evidence="7">MCT</shortName>
    </alternativeName>
</protein>
<accession>A0A1M6KNE9</accession>
<dbReference type="InterPro" id="IPR029044">
    <property type="entry name" value="Nucleotide-diphossugar_trans"/>
</dbReference>
<dbReference type="PANTHER" id="PTHR32125">
    <property type="entry name" value="2-C-METHYL-D-ERYTHRITOL 4-PHOSPHATE CYTIDYLYLTRANSFERASE, CHLOROPLASTIC"/>
    <property type="match status" value="1"/>
</dbReference>
<keyword evidence="4 7" id="KW-0808">Transferase</keyword>
<feature type="site" description="Positions MEP for the nucleophilic attack" evidence="7">
    <location>
        <position position="213"/>
    </location>
</feature>
<reference evidence="8 9" key="1">
    <citation type="submission" date="2016-11" db="EMBL/GenBank/DDBJ databases">
        <authorList>
            <person name="Jaros S."/>
            <person name="Januszkiewicz K."/>
            <person name="Wedrychowicz H."/>
        </authorList>
    </citation>
    <scope>NUCLEOTIDE SEQUENCE [LARGE SCALE GENOMIC DNA]</scope>
    <source>
        <strain evidence="8 9">DSM 15970</strain>
    </source>
</reference>
<dbReference type="STRING" id="1122934.SAMN02745691_02230"/>
<dbReference type="NCBIfam" id="TIGR00453">
    <property type="entry name" value="ispD"/>
    <property type="match status" value="1"/>
</dbReference>
<keyword evidence="9" id="KW-1185">Reference proteome</keyword>